<evidence type="ECO:0000256" key="1">
    <source>
        <dbReference type="SAM" id="Phobius"/>
    </source>
</evidence>
<evidence type="ECO:0000313" key="2">
    <source>
        <dbReference type="EMBL" id="EJF56218.1"/>
    </source>
</evidence>
<dbReference type="Proteomes" id="UP000053319">
    <property type="component" value="Unassembled WGS sequence"/>
</dbReference>
<protein>
    <submittedName>
        <fullName evidence="2">Uncharacterized protein</fullName>
    </submittedName>
</protein>
<keyword evidence="1" id="KW-0812">Transmembrane</keyword>
<reference evidence="2 3" key="1">
    <citation type="journal article" date="2012" name="Science">
        <title>The Paleozoic origin of enzymatic lignin decomposition reconstructed from 31 fungal genomes.</title>
        <authorList>
            <person name="Floudas D."/>
            <person name="Binder M."/>
            <person name="Riley R."/>
            <person name="Barry K."/>
            <person name="Blanchette R.A."/>
            <person name="Henrissat B."/>
            <person name="Martinez A.T."/>
            <person name="Otillar R."/>
            <person name="Spatafora J.W."/>
            <person name="Yadav J.S."/>
            <person name="Aerts A."/>
            <person name="Benoit I."/>
            <person name="Boyd A."/>
            <person name="Carlson A."/>
            <person name="Copeland A."/>
            <person name="Coutinho P.M."/>
            <person name="de Vries R.P."/>
            <person name="Ferreira P."/>
            <person name="Findley K."/>
            <person name="Foster B."/>
            <person name="Gaskell J."/>
            <person name="Glotzer D."/>
            <person name="Gorecki P."/>
            <person name="Heitman J."/>
            <person name="Hesse C."/>
            <person name="Hori C."/>
            <person name="Igarashi K."/>
            <person name="Jurgens J.A."/>
            <person name="Kallen N."/>
            <person name="Kersten P."/>
            <person name="Kohler A."/>
            <person name="Kuees U."/>
            <person name="Kumar T.K.A."/>
            <person name="Kuo A."/>
            <person name="LaButti K."/>
            <person name="Larrondo L.F."/>
            <person name="Lindquist E."/>
            <person name="Ling A."/>
            <person name="Lombard V."/>
            <person name="Lucas S."/>
            <person name="Lundell T."/>
            <person name="Martin R."/>
            <person name="McLaughlin D.J."/>
            <person name="Morgenstern I."/>
            <person name="Morin E."/>
            <person name="Murat C."/>
            <person name="Nagy L.G."/>
            <person name="Nolan M."/>
            <person name="Ohm R.A."/>
            <person name="Patyshakuliyeva A."/>
            <person name="Rokas A."/>
            <person name="Ruiz-Duenas F.J."/>
            <person name="Sabat G."/>
            <person name="Salamov A."/>
            <person name="Samejima M."/>
            <person name="Schmutz J."/>
            <person name="Slot J.C."/>
            <person name="St John F."/>
            <person name="Stenlid J."/>
            <person name="Sun H."/>
            <person name="Sun S."/>
            <person name="Syed K."/>
            <person name="Tsang A."/>
            <person name="Wiebenga A."/>
            <person name="Young D."/>
            <person name="Pisabarro A."/>
            <person name="Eastwood D.C."/>
            <person name="Martin F."/>
            <person name="Cullen D."/>
            <person name="Grigoriev I.V."/>
            <person name="Hibbett D.S."/>
        </authorList>
    </citation>
    <scope>NUCLEOTIDE SEQUENCE [LARGE SCALE GENOMIC DNA]</scope>
    <source>
        <strain evidence="2 3">LYAD-421 SS1</strain>
    </source>
</reference>
<proteinExistence type="predicted"/>
<keyword evidence="1" id="KW-1133">Transmembrane helix</keyword>
<name>R7SK60_DICSQ</name>
<keyword evidence="1" id="KW-0472">Membrane</keyword>
<dbReference type="KEGG" id="dsq:DICSQDRAFT_163966"/>
<gene>
    <name evidence="2" type="ORF">DICSQDRAFT_163966</name>
</gene>
<feature type="transmembrane region" description="Helical" evidence="1">
    <location>
        <begin position="161"/>
        <end position="181"/>
    </location>
</feature>
<evidence type="ECO:0000313" key="3">
    <source>
        <dbReference type="Proteomes" id="UP000053319"/>
    </source>
</evidence>
<feature type="transmembrane region" description="Helical" evidence="1">
    <location>
        <begin position="131"/>
        <end position="149"/>
    </location>
</feature>
<dbReference type="EMBL" id="JH719479">
    <property type="protein sequence ID" value="EJF56218.1"/>
    <property type="molecule type" value="Genomic_DNA"/>
</dbReference>
<accession>R7SK60</accession>
<feature type="transmembrane region" description="Helical" evidence="1">
    <location>
        <begin position="74"/>
        <end position="96"/>
    </location>
</feature>
<dbReference type="GeneID" id="18838289"/>
<dbReference type="RefSeq" id="XP_007371053.1">
    <property type="nucleotide sequence ID" value="XM_007370991.1"/>
</dbReference>
<dbReference type="AlphaFoldDB" id="R7SK60"/>
<sequence length="310" mass="33448">MRLVGRRRVAYPAVRTCVSEAPRSLTYPRRPPSSVVIVQAGAARLEIIVTTTMELLSAPTTIEWIGCGERHGRLMVLAAATFGSCMTVFFIISPIMEGLCGGWATLQAAMSACGSGCTSGVFYFDFAMASAVGALLIRCPFIPIFSPAVGVRNGAATVTPVFYVAALAWFTNLMLALFLFLESLGKKKAKGAVSPLPAPTVPVAEEWLGDIERLFKHITLFLPKTLYADHIDDWVAERLTYYVSIGSARTLHLLLVLRCCTQARLRGSYDFEPLSASLDPRAAIGPPGLALHVIDNHVVGPKSRMDDGVS</sequence>
<organism evidence="2 3">
    <name type="scientific">Dichomitus squalens (strain LYAD-421)</name>
    <name type="common">Western red white-rot fungus</name>
    <dbReference type="NCBI Taxonomy" id="732165"/>
    <lineage>
        <taxon>Eukaryota</taxon>
        <taxon>Fungi</taxon>
        <taxon>Dikarya</taxon>
        <taxon>Basidiomycota</taxon>
        <taxon>Agaricomycotina</taxon>
        <taxon>Agaricomycetes</taxon>
        <taxon>Polyporales</taxon>
        <taxon>Polyporaceae</taxon>
        <taxon>Dichomitus</taxon>
    </lineage>
</organism>
<dbReference type="HOGENOM" id="CLU_897215_0_0_1"/>